<accession>A0AA86W5W5</accession>
<dbReference type="Gramene" id="rna-AYBTSS11_LOCUS31513">
    <property type="protein sequence ID" value="CAJ1979299.1"/>
    <property type="gene ID" value="gene-AYBTSS11_LOCUS31513"/>
</dbReference>
<reference evidence="1" key="1">
    <citation type="submission" date="2023-10" db="EMBL/GenBank/DDBJ databases">
        <authorList>
            <person name="Domelevo Entfellner J.-B."/>
        </authorList>
    </citation>
    <scope>NUCLEOTIDE SEQUENCE</scope>
</reference>
<evidence type="ECO:0000313" key="1">
    <source>
        <dbReference type="EMBL" id="CAJ1979299.1"/>
    </source>
</evidence>
<organism evidence="1 2">
    <name type="scientific">Sphenostylis stenocarpa</name>
    <dbReference type="NCBI Taxonomy" id="92480"/>
    <lineage>
        <taxon>Eukaryota</taxon>
        <taxon>Viridiplantae</taxon>
        <taxon>Streptophyta</taxon>
        <taxon>Embryophyta</taxon>
        <taxon>Tracheophyta</taxon>
        <taxon>Spermatophyta</taxon>
        <taxon>Magnoliopsida</taxon>
        <taxon>eudicotyledons</taxon>
        <taxon>Gunneridae</taxon>
        <taxon>Pentapetalae</taxon>
        <taxon>rosids</taxon>
        <taxon>fabids</taxon>
        <taxon>Fabales</taxon>
        <taxon>Fabaceae</taxon>
        <taxon>Papilionoideae</taxon>
        <taxon>50 kb inversion clade</taxon>
        <taxon>NPAAA clade</taxon>
        <taxon>indigoferoid/millettioid clade</taxon>
        <taxon>Phaseoleae</taxon>
        <taxon>Sphenostylis</taxon>
    </lineage>
</organism>
<evidence type="ECO:0000313" key="2">
    <source>
        <dbReference type="Proteomes" id="UP001189624"/>
    </source>
</evidence>
<name>A0AA86W5W5_9FABA</name>
<proteinExistence type="predicted"/>
<protein>
    <submittedName>
        <fullName evidence="1">Uncharacterized protein</fullName>
    </submittedName>
</protein>
<sequence>MDTTIHNTLLSPHIITWRENTRLYFLTPNTVTRNQKASSRLSLPLKVETNWHELNFKNRICDMRCPRDYARDPSTKVGIIMCKQHFGVSE</sequence>
<keyword evidence="2" id="KW-1185">Reference proteome</keyword>
<dbReference type="Proteomes" id="UP001189624">
    <property type="component" value="Chromosome 11"/>
</dbReference>
<gene>
    <name evidence="1" type="ORF">AYBTSS11_LOCUS31513</name>
</gene>
<dbReference type="AlphaFoldDB" id="A0AA86W5W5"/>
<dbReference type="EMBL" id="OY731408">
    <property type="protein sequence ID" value="CAJ1979299.1"/>
    <property type="molecule type" value="Genomic_DNA"/>
</dbReference>